<feature type="transmembrane region" description="Helical" evidence="1">
    <location>
        <begin position="142"/>
        <end position="159"/>
    </location>
</feature>
<feature type="domain" description="DUF1648" evidence="2">
    <location>
        <begin position="22"/>
        <end position="68"/>
    </location>
</feature>
<evidence type="ECO:0000313" key="4">
    <source>
        <dbReference type="Proteomes" id="UP000429595"/>
    </source>
</evidence>
<dbReference type="AlphaFoldDB" id="A0A6I1FIN1"/>
<feature type="transmembrane region" description="Helical" evidence="1">
    <location>
        <begin position="104"/>
        <end position="122"/>
    </location>
</feature>
<dbReference type="Pfam" id="PF07853">
    <property type="entry name" value="DUF1648"/>
    <property type="match status" value="1"/>
</dbReference>
<protein>
    <submittedName>
        <fullName evidence="3">DUF1648 domain-containing protein</fullName>
    </submittedName>
</protein>
<dbReference type="InterPro" id="IPR012867">
    <property type="entry name" value="DUF1648"/>
</dbReference>
<accession>A0A6I1FIN1</accession>
<keyword evidence="1" id="KW-1133">Transmembrane helix</keyword>
<organism evidence="3 4">
    <name type="scientific">Bacillus aerolatus</name>
    <dbReference type="NCBI Taxonomy" id="2653354"/>
    <lineage>
        <taxon>Bacteria</taxon>
        <taxon>Bacillati</taxon>
        <taxon>Bacillota</taxon>
        <taxon>Bacilli</taxon>
        <taxon>Bacillales</taxon>
        <taxon>Bacillaceae</taxon>
        <taxon>Bacillus</taxon>
    </lineage>
</organism>
<feature type="transmembrane region" description="Helical" evidence="1">
    <location>
        <begin position="12"/>
        <end position="33"/>
    </location>
</feature>
<proteinExistence type="predicted"/>
<evidence type="ECO:0000256" key="1">
    <source>
        <dbReference type="SAM" id="Phobius"/>
    </source>
</evidence>
<dbReference type="RefSeq" id="WP_152152541.1">
    <property type="nucleotide sequence ID" value="NZ_WEIO01000007.1"/>
</dbReference>
<dbReference type="Proteomes" id="UP000429595">
    <property type="component" value="Unassembled WGS sequence"/>
</dbReference>
<sequence>MAKLVYLPKTSFEKISTIVSLLLIIGNVIYLLIQWSTLPDQVPIHFNAKGEADGWGGKGMIWFVPAVTLLLWAGLTALERVPHVYNIPNLTEENKERQYVNSRMMFNVLKMELVFFLVYTSWQSVQWAHGNETGIGCFELPVFLTVILGTMGVFLFRAYKIK</sequence>
<keyword evidence="4" id="KW-1185">Reference proteome</keyword>
<evidence type="ECO:0000313" key="3">
    <source>
        <dbReference type="EMBL" id="KAB7705949.1"/>
    </source>
</evidence>
<keyword evidence="1" id="KW-0812">Transmembrane</keyword>
<dbReference type="EMBL" id="WEIO01000007">
    <property type="protein sequence ID" value="KAB7705949.1"/>
    <property type="molecule type" value="Genomic_DNA"/>
</dbReference>
<feature type="transmembrane region" description="Helical" evidence="1">
    <location>
        <begin position="59"/>
        <end position="78"/>
    </location>
</feature>
<gene>
    <name evidence="3" type="ORF">F9802_12855</name>
</gene>
<evidence type="ECO:0000259" key="2">
    <source>
        <dbReference type="Pfam" id="PF07853"/>
    </source>
</evidence>
<comment type="caution">
    <text evidence="3">The sequence shown here is derived from an EMBL/GenBank/DDBJ whole genome shotgun (WGS) entry which is preliminary data.</text>
</comment>
<reference evidence="3 4" key="1">
    <citation type="submission" date="2019-10" db="EMBL/GenBank/DDBJ databases">
        <title>Bacillus aerolatum sp. nov., isolated from bioaerosol of sport playgrounds.</title>
        <authorList>
            <person name="Chen P."/>
            <person name="Zhang G."/>
        </authorList>
    </citation>
    <scope>NUCLEOTIDE SEQUENCE [LARGE SCALE GENOMIC DNA]</scope>
    <source>
        <strain evidence="3 4">CX253</strain>
    </source>
</reference>
<name>A0A6I1FIN1_9BACI</name>
<keyword evidence="1" id="KW-0472">Membrane</keyword>